<evidence type="ECO:0000313" key="4">
    <source>
        <dbReference type="EMBL" id="TFB21129.1"/>
    </source>
</evidence>
<dbReference type="GO" id="GO:0004222">
    <property type="term" value="F:metalloendopeptidase activity"/>
    <property type="evidence" value="ECO:0007669"/>
    <property type="project" value="TreeGrafter"/>
</dbReference>
<dbReference type="InterPro" id="IPR011055">
    <property type="entry name" value="Dup_hybrid_motif"/>
</dbReference>
<evidence type="ECO:0000313" key="5">
    <source>
        <dbReference type="Proteomes" id="UP000297975"/>
    </source>
</evidence>
<dbReference type="InterPro" id="IPR050570">
    <property type="entry name" value="Cell_wall_metabolism_enzyme"/>
</dbReference>
<organism evidence="4 5">
    <name type="scientific">Filobacillus milosensis</name>
    <dbReference type="NCBI Taxonomy" id="94137"/>
    <lineage>
        <taxon>Bacteria</taxon>
        <taxon>Bacillati</taxon>
        <taxon>Bacillota</taxon>
        <taxon>Bacilli</taxon>
        <taxon>Bacillales</taxon>
        <taxon>Bacillaceae</taxon>
        <taxon>Filobacillus</taxon>
    </lineage>
</organism>
<keyword evidence="5" id="KW-1185">Reference proteome</keyword>
<dbReference type="PANTHER" id="PTHR21666:SF270">
    <property type="entry name" value="MUREIN HYDROLASE ACTIVATOR ENVC"/>
    <property type="match status" value="1"/>
</dbReference>
<dbReference type="CDD" id="cd00118">
    <property type="entry name" value="LysM"/>
    <property type="match status" value="1"/>
</dbReference>
<dbReference type="InterPro" id="IPR036779">
    <property type="entry name" value="LysM_dom_sf"/>
</dbReference>
<reference evidence="4 5" key="1">
    <citation type="submission" date="2019-03" db="EMBL/GenBank/DDBJ databases">
        <authorList>
            <person name="He R.-H."/>
        </authorList>
    </citation>
    <scope>NUCLEOTIDE SEQUENCE [LARGE SCALE GENOMIC DNA]</scope>
    <source>
        <strain evidence="5">SH 714</strain>
    </source>
</reference>
<dbReference type="Gene3D" id="2.20.230.10">
    <property type="entry name" value="Resuscitation-promoting factor rpfb"/>
    <property type="match status" value="1"/>
</dbReference>
<dbReference type="CDD" id="cd12797">
    <property type="entry name" value="M23_peptidase"/>
    <property type="match status" value="1"/>
</dbReference>
<evidence type="ECO:0000259" key="2">
    <source>
        <dbReference type="PROSITE" id="PS51109"/>
    </source>
</evidence>
<dbReference type="PROSITE" id="PS51109">
    <property type="entry name" value="G5"/>
    <property type="match status" value="1"/>
</dbReference>
<dbReference type="PROSITE" id="PS51782">
    <property type="entry name" value="LYSM"/>
    <property type="match status" value="1"/>
</dbReference>
<feature type="domain" description="LysM" evidence="3">
    <location>
        <begin position="257"/>
        <end position="302"/>
    </location>
</feature>
<dbReference type="Pfam" id="PF01551">
    <property type="entry name" value="Peptidase_M23"/>
    <property type="match status" value="1"/>
</dbReference>
<sequence length="516" mass="57550">MLEAMIVVKILGRARNSFQKLKNNSIIKKTLLTTCLGMGVAIGSVYADSFNDSFVEVYHVYVDQKHVGTVENKEDVETFIKNKEKQAESEYENINLVPEQDISYISEVVFTPKNETESVQNKLDNALTFNASAVKLQLNNEVIGYVSNLDDANKAIGNVVNKYLPEGLGKDIEFLKMEDNEITKSSFFKHLPSDVQQTAVSENESEKEKITLNDGSVVLDAGLTESIDFTQVGVDPRKILSVTQLEKLLERGTRGKKVHTIQESEVLGKVAMNYDLSIDELLELNPELDENSIVQVGQEVYVEDEKPYIDVSYTVEKEVEESIDFKTVTKNSDSLYKGQREVDQQGKKGKKKVKYKVTTKNNEVISKEKVSEEVIEEPKDKVVLKGTKVIPSRGTGQFSWPAIGGTITSYMGFRWGRQHKGIDIAGVSNRTIKAADNGVIVSAGWHSTFGRRVVINHNNGYKTLYAHLSSINVSVGQTVKKGQKIGVMGSTGRSTGVHLHFEVFKNGRNVNPMDFY</sequence>
<dbReference type="InterPro" id="IPR016047">
    <property type="entry name" value="M23ase_b-sheet_dom"/>
</dbReference>
<name>A0A4Y8IJZ0_9BACI</name>
<proteinExistence type="predicted"/>
<dbReference type="EMBL" id="SOPW01000009">
    <property type="protein sequence ID" value="TFB21129.1"/>
    <property type="molecule type" value="Genomic_DNA"/>
</dbReference>
<comment type="caution">
    <text evidence="4">The sequence shown here is derived from an EMBL/GenBank/DDBJ whole genome shotgun (WGS) entry which is preliminary data.</text>
</comment>
<dbReference type="SUPFAM" id="SSF54106">
    <property type="entry name" value="LysM domain"/>
    <property type="match status" value="1"/>
</dbReference>
<dbReference type="SMART" id="SM01208">
    <property type="entry name" value="G5"/>
    <property type="match status" value="1"/>
</dbReference>
<dbReference type="PANTHER" id="PTHR21666">
    <property type="entry name" value="PEPTIDASE-RELATED"/>
    <property type="match status" value="1"/>
</dbReference>
<dbReference type="Gene3D" id="3.10.350.10">
    <property type="entry name" value="LysM domain"/>
    <property type="match status" value="1"/>
</dbReference>
<dbReference type="Pfam" id="PF07501">
    <property type="entry name" value="G5"/>
    <property type="match status" value="1"/>
</dbReference>
<dbReference type="Gene3D" id="2.70.70.10">
    <property type="entry name" value="Glucose Permease (Domain IIA)"/>
    <property type="match status" value="1"/>
</dbReference>
<dbReference type="InterPro" id="IPR011098">
    <property type="entry name" value="G5_dom"/>
</dbReference>
<protein>
    <submittedName>
        <fullName evidence="4">M23 family metallopeptidase</fullName>
    </submittedName>
</protein>
<dbReference type="AlphaFoldDB" id="A0A4Y8IJZ0"/>
<feature type="domain" description="G5" evidence="2">
    <location>
        <begin position="308"/>
        <end position="389"/>
    </location>
</feature>
<accession>A0A4Y8IJZ0</accession>
<dbReference type="InterPro" id="IPR018392">
    <property type="entry name" value="LysM"/>
</dbReference>
<keyword evidence="1" id="KW-0732">Signal</keyword>
<evidence type="ECO:0000259" key="3">
    <source>
        <dbReference type="PROSITE" id="PS51782"/>
    </source>
</evidence>
<dbReference type="Proteomes" id="UP000297975">
    <property type="component" value="Unassembled WGS sequence"/>
</dbReference>
<dbReference type="SUPFAM" id="SSF51261">
    <property type="entry name" value="Duplicated hybrid motif"/>
    <property type="match status" value="1"/>
</dbReference>
<dbReference type="Pfam" id="PF01476">
    <property type="entry name" value="LysM"/>
    <property type="match status" value="1"/>
</dbReference>
<gene>
    <name evidence="4" type="ORF">E3U55_09935</name>
</gene>
<evidence type="ECO:0000256" key="1">
    <source>
        <dbReference type="ARBA" id="ARBA00022729"/>
    </source>
</evidence>